<dbReference type="STRING" id="521674.Plim_0310"/>
<dbReference type="KEGG" id="plm:Plim_0310"/>
<dbReference type="EMBL" id="CP001744">
    <property type="protein sequence ID" value="ADG66161.1"/>
    <property type="molecule type" value="Genomic_DNA"/>
</dbReference>
<keyword evidence="2" id="KW-1185">Reference proteome</keyword>
<dbReference type="AlphaFoldDB" id="D5SP06"/>
<protein>
    <submittedName>
        <fullName evidence="1">Uncharacterized protein</fullName>
    </submittedName>
</protein>
<reference evidence="1 2" key="1">
    <citation type="journal article" date="2010" name="Stand. Genomic Sci.">
        <title>Complete genome sequence of Planctomyces limnophilus type strain (Mu 290).</title>
        <authorList>
            <person name="Labutti K."/>
            <person name="Sikorski J."/>
            <person name="Schneider S."/>
            <person name="Nolan M."/>
            <person name="Lucas S."/>
            <person name="Glavina Del Rio T."/>
            <person name="Tice H."/>
            <person name="Cheng J.F."/>
            <person name="Goodwin L."/>
            <person name="Pitluck S."/>
            <person name="Liolios K."/>
            <person name="Ivanova N."/>
            <person name="Mavromatis K."/>
            <person name="Mikhailova N."/>
            <person name="Pati A."/>
            <person name="Chen A."/>
            <person name="Palaniappan K."/>
            <person name="Land M."/>
            <person name="Hauser L."/>
            <person name="Chang Y.J."/>
            <person name="Jeffries C.D."/>
            <person name="Tindall B.J."/>
            <person name="Rohde M."/>
            <person name="Goker M."/>
            <person name="Woyke T."/>
            <person name="Bristow J."/>
            <person name="Eisen J.A."/>
            <person name="Markowitz V."/>
            <person name="Hugenholtz P."/>
            <person name="Kyrpides N.C."/>
            <person name="Klenk H.P."/>
            <person name="Lapidus A."/>
        </authorList>
    </citation>
    <scope>NUCLEOTIDE SEQUENCE [LARGE SCALE GENOMIC DNA]</scope>
    <source>
        <strain evidence="2">ATCC 43296 / DSM 3776 / IFAM 1008 / 290</strain>
    </source>
</reference>
<accession>D5SP06</accession>
<gene>
    <name evidence="1" type="ordered locus">Plim_0310</name>
</gene>
<name>D5SP06_PLAL2</name>
<evidence type="ECO:0000313" key="2">
    <source>
        <dbReference type="Proteomes" id="UP000002220"/>
    </source>
</evidence>
<dbReference type="Proteomes" id="UP000002220">
    <property type="component" value="Chromosome"/>
</dbReference>
<evidence type="ECO:0000313" key="1">
    <source>
        <dbReference type="EMBL" id="ADG66161.1"/>
    </source>
</evidence>
<organism evidence="1 2">
    <name type="scientific">Planctopirus limnophila (strain ATCC 43296 / DSM 3776 / IFAM 1008 / Mu 290)</name>
    <name type="common">Planctomyces limnophilus</name>
    <dbReference type="NCBI Taxonomy" id="521674"/>
    <lineage>
        <taxon>Bacteria</taxon>
        <taxon>Pseudomonadati</taxon>
        <taxon>Planctomycetota</taxon>
        <taxon>Planctomycetia</taxon>
        <taxon>Planctomycetales</taxon>
        <taxon>Planctomycetaceae</taxon>
        <taxon>Planctopirus</taxon>
    </lineage>
</organism>
<dbReference type="HOGENOM" id="CLU_2288951_0_0_0"/>
<sequence>MTTATPYESAIPTNVKSLRRHKLGFLRKSQGSLTLVERIHDVPVVASPKVLHPAEENVRIDRNSRWTSPSHAGYPGWVGGGFAPRCKLKEVDRIDSRNVTL</sequence>
<proteinExistence type="predicted"/>